<dbReference type="PANTHER" id="PTHR42723">
    <property type="entry name" value="CHLOROPHYLL SYNTHASE"/>
    <property type="match status" value="1"/>
</dbReference>
<protein>
    <submittedName>
        <fullName evidence="7">Decaprenyl-phosphate phosphoribosyltransferase</fullName>
        <ecNumber evidence="7">2.4.2.45</ecNumber>
    </submittedName>
</protein>
<dbReference type="EC" id="2.4.2.45" evidence="7"/>
<dbReference type="EMBL" id="VZRA01000003">
    <property type="protein sequence ID" value="KAB0669558.1"/>
    <property type="molecule type" value="Genomic_DNA"/>
</dbReference>
<dbReference type="InterPro" id="IPR000537">
    <property type="entry name" value="UbiA_prenyltransferase"/>
</dbReference>
<evidence type="ECO:0000256" key="1">
    <source>
        <dbReference type="ARBA" id="ARBA00004141"/>
    </source>
</evidence>
<dbReference type="CDD" id="cd13963">
    <property type="entry name" value="PT_UbiA_2"/>
    <property type="match status" value="1"/>
</dbReference>
<comment type="subcellular location">
    <subcellularLocation>
        <location evidence="1">Membrane</location>
        <topology evidence="1">Multi-pass membrane protein</topology>
    </subcellularLocation>
</comment>
<comment type="caution">
    <text evidence="7">The sequence shown here is derived from an EMBL/GenBank/DDBJ whole genome shotgun (WGS) entry which is preliminary data.</text>
</comment>
<reference evidence="7 8" key="1">
    <citation type="journal article" date="2020" name="Microorganisms">
        <title>Description of Three Novel Members in the Family Geobacteraceae, Oryzomonas japonicum gen. nov., sp. nov., Oryzomonas sagensis sp. nov., and Oryzomonas ruber sp. nov.</title>
        <authorList>
            <person name="Xu Z."/>
            <person name="Masuda Y."/>
            <person name="Hayakawa C."/>
            <person name="Ushijima N."/>
            <person name="Kawano K."/>
            <person name="Shiratori Y."/>
            <person name="Senoo K."/>
            <person name="Itoh H."/>
        </authorList>
    </citation>
    <scope>NUCLEOTIDE SEQUENCE [LARGE SCALE GENOMIC DNA]</scope>
    <source>
        <strain evidence="7 8">Red100</strain>
    </source>
</reference>
<evidence type="ECO:0000256" key="3">
    <source>
        <dbReference type="ARBA" id="ARBA00022692"/>
    </source>
</evidence>
<evidence type="ECO:0000256" key="5">
    <source>
        <dbReference type="ARBA" id="ARBA00023136"/>
    </source>
</evidence>
<keyword evidence="2" id="KW-1003">Cell membrane</keyword>
<evidence type="ECO:0000313" key="8">
    <source>
        <dbReference type="Proteomes" id="UP000798046"/>
    </source>
</evidence>
<dbReference type="GO" id="GO:0016757">
    <property type="term" value="F:glycosyltransferase activity"/>
    <property type="evidence" value="ECO:0007669"/>
    <property type="project" value="UniProtKB-KW"/>
</dbReference>
<dbReference type="InterPro" id="IPR050475">
    <property type="entry name" value="Prenyltransferase_related"/>
</dbReference>
<dbReference type="InterPro" id="IPR044878">
    <property type="entry name" value="UbiA_sf"/>
</dbReference>
<sequence>MMVPHAMSLPTLRGYLKLLRPAQWLKNLMIFFPPFLGGTFFLAVIRPTALIPFLSFCLASSATYILNDLLDMENDRNHPEKRCRPLPSGRISPLSARVLAFTLAVAAIAVAWRVSLPFLSFLLLYGAVSSAYSIKLKEYALVDIFCISAGFLLRLEAGGAAFGVTISEWLFLSVFLLAVFLSTGKRLSEKNRLGETAASHRRALVAYPEGFLDGTMYMTGGAVLVTYTLYVISRHSALLLYTVPLCCFGLLRYILRVQSGKGGDPTESLLRDMQLFIVGLVWAVMVGWGVYAP</sequence>
<evidence type="ECO:0000256" key="4">
    <source>
        <dbReference type="ARBA" id="ARBA00022989"/>
    </source>
</evidence>
<feature type="transmembrane region" description="Helical" evidence="6">
    <location>
        <begin position="91"/>
        <end position="112"/>
    </location>
</feature>
<dbReference type="Gene3D" id="1.10.357.140">
    <property type="entry name" value="UbiA prenyltransferase"/>
    <property type="match status" value="1"/>
</dbReference>
<feature type="transmembrane region" description="Helical" evidence="6">
    <location>
        <begin position="238"/>
        <end position="255"/>
    </location>
</feature>
<gene>
    <name evidence="7" type="ORF">F6V30_12190</name>
</gene>
<evidence type="ECO:0000256" key="2">
    <source>
        <dbReference type="ARBA" id="ARBA00022475"/>
    </source>
</evidence>
<proteinExistence type="predicted"/>
<keyword evidence="4 6" id="KW-1133">Transmembrane helix</keyword>
<accession>A0ABQ6TN94</accession>
<dbReference type="NCBIfam" id="NF008978">
    <property type="entry name" value="PRK12324.1-4"/>
    <property type="match status" value="1"/>
</dbReference>
<evidence type="ECO:0000256" key="6">
    <source>
        <dbReference type="SAM" id="Phobius"/>
    </source>
</evidence>
<feature type="transmembrane region" description="Helical" evidence="6">
    <location>
        <begin position="161"/>
        <end position="182"/>
    </location>
</feature>
<dbReference type="Proteomes" id="UP000798046">
    <property type="component" value="Unassembled WGS sequence"/>
</dbReference>
<feature type="transmembrane region" description="Helical" evidence="6">
    <location>
        <begin position="275"/>
        <end position="292"/>
    </location>
</feature>
<keyword evidence="7" id="KW-0328">Glycosyltransferase</keyword>
<evidence type="ECO:0000313" key="7">
    <source>
        <dbReference type="EMBL" id="KAB0669558.1"/>
    </source>
</evidence>
<keyword evidence="5 6" id="KW-0472">Membrane</keyword>
<keyword evidence="7" id="KW-0808">Transferase</keyword>
<feature type="transmembrane region" description="Helical" evidence="6">
    <location>
        <begin position="211"/>
        <end position="232"/>
    </location>
</feature>
<dbReference type="PANTHER" id="PTHR42723:SF1">
    <property type="entry name" value="CHLOROPHYLL SYNTHASE, CHLOROPLASTIC"/>
    <property type="match status" value="1"/>
</dbReference>
<name>A0ABQ6TN94_9BACT</name>
<dbReference type="Pfam" id="PF01040">
    <property type="entry name" value="UbiA"/>
    <property type="match status" value="1"/>
</dbReference>
<organism evidence="7 8">
    <name type="scientific">Oryzomonas sagensis</name>
    <dbReference type="NCBI Taxonomy" id="2603857"/>
    <lineage>
        <taxon>Bacteria</taxon>
        <taxon>Pseudomonadati</taxon>
        <taxon>Thermodesulfobacteriota</taxon>
        <taxon>Desulfuromonadia</taxon>
        <taxon>Geobacterales</taxon>
        <taxon>Geobacteraceae</taxon>
        <taxon>Oryzomonas</taxon>
    </lineage>
</organism>
<keyword evidence="8" id="KW-1185">Reference proteome</keyword>
<keyword evidence="3 6" id="KW-0812">Transmembrane</keyword>